<feature type="domain" description="Nuclear transport factor 2" evidence="1">
    <location>
        <begin position="2"/>
        <end position="72"/>
    </location>
</feature>
<dbReference type="EMBL" id="JAPFRD010000011">
    <property type="protein sequence ID" value="MCW8109110.1"/>
    <property type="molecule type" value="Genomic_DNA"/>
</dbReference>
<sequence length="128" mass="14728">MEEFFRKYTTAFDVFDAEKIASFYRLPCAISDADGVQTFIDRAALLEKFSSNCEAMRSFGYLQAEFNILDEQQLGLGKVAITIGWRIKTVNSNIDFRTLYICHQIEHTWYIFSANVYEGSFSSTQADK</sequence>
<dbReference type="Proteomes" id="UP001142810">
    <property type="component" value="Unassembled WGS sequence"/>
</dbReference>
<name>A0ABT3P9A3_9ALTE</name>
<dbReference type="RefSeq" id="WP_265617857.1">
    <property type="nucleotide sequence ID" value="NZ_JAPFRD010000011.1"/>
</dbReference>
<evidence type="ECO:0000313" key="3">
    <source>
        <dbReference type="Proteomes" id="UP001142810"/>
    </source>
</evidence>
<gene>
    <name evidence="2" type="ORF">OPS25_11440</name>
</gene>
<keyword evidence="2" id="KW-0413">Isomerase</keyword>
<reference evidence="2" key="1">
    <citation type="submission" date="2022-11" db="EMBL/GenBank/DDBJ databases">
        <title>Alteromonas sp. nov., isolated from sea water of the Qingdao.</title>
        <authorList>
            <person name="Wang Q."/>
        </authorList>
    </citation>
    <scope>NUCLEOTIDE SEQUENCE</scope>
    <source>
        <strain evidence="2">ASW11-7</strain>
    </source>
</reference>
<organism evidence="2 3">
    <name type="scientific">Alteromonas aquimaris</name>
    <dbReference type="NCBI Taxonomy" id="2998417"/>
    <lineage>
        <taxon>Bacteria</taxon>
        <taxon>Pseudomonadati</taxon>
        <taxon>Pseudomonadota</taxon>
        <taxon>Gammaproteobacteria</taxon>
        <taxon>Alteromonadales</taxon>
        <taxon>Alteromonadaceae</taxon>
        <taxon>Alteromonas/Salinimonas group</taxon>
        <taxon>Alteromonas</taxon>
    </lineage>
</organism>
<dbReference type="GO" id="GO:0016853">
    <property type="term" value="F:isomerase activity"/>
    <property type="evidence" value="ECO:0007669"/>
    <property type="project" value="UniProtKB-KW"/>
</dbReference>
<evidence type="ECO:0000259" key="1">
    <source>
        <dbReference type="Pfam" id="PF02136"/>
    </source>
</evidence>
<comment type="caution">
    <text evidence="2">The sequence shown here is derived from an EMBL/GenBank/DDBJ whole genome shotgun (WGS) entry which is preliminary data.</text>
</comment>
<accession>A0ABT3P9A3</accession>
<keyword evidence="3" id="KW-1185">Reference proteome</keyword>
<protein>
    <submittedName>
        <fullName evidence="2">Ketosteroid isomerase family protein</fullName>
    </submittedName>
</protein>
<evidence type="ECO:0000313" key="2">
    <source>
        <dbReference type="EMBL" id="MCW8109110.1"/>
    </source>
</evidence>
<dbReference type="Pfam" id="PF02136">
    <property type="entry name" value="NTF2"/>
    <property type="match status" value="1"/>
</dbReference>
<proteinExistence type="predicted"/>
<dbReference type="InterPro" id="IPR002075">
    <property type="entry name" value="NTF2_dom"/>
</dbReference>